<dbReference type="AlphaFoldDB" id="A0A1F7WDH7"/>
<evidence type="ECO:0000313" key="1">
    <source>
        <dbReference type="EMBL" id="OGM00853.1"/>
    </source>
</evidence>
<evidence type="ECO:0008006" key="3">
    <source>
        <dbReference type="Google" id="ProtNLM"/>
    </source>
</evidence>
<dbReference type="Proteomes" id="UP000178735">
    <property type="component" value="Unassembled WGS sequence"/>
</dbReference>
<dbReference type="InterPro" id="IPR001387">
    <property type="entry name" value="Cro/C1-type_HTH"/>
</dbReference>
<comment type="caution">
    <text evidence="1">The sequence shown here is derived from an EMBL/GenBank/DDBJ whole genome shotgun (WGS) entry which is preliminary data.</text>
</comment>
<gene>
    <name evidence="1" type="ORF">A2008_05885</name>
</gene>
<reference evidence="1 2" key="1">
    <citation type="journal article" date="2016" name="Nat. Commun.">
        <title>Thousands of microbial genomes shed light on interconnected biogeochemical processes in an aquifer system.</title>
        <authorList>
            <person name="Anantharaman K."/>
            <person name="Brown C.T."/>
            <person name="Hug L.A."/>
            <person name="Sharon I."/>
            <person name="Castelle C.J."/>
            <person name="Probst A.J."/>
            <person name="Thomas B.C."/>
            <person name="Singh A."/>
            <person name="Wilkins M.J."/>
            <person name="Karaoz U."/>
            <person name="Brodie E.L."/>
            <person name="Williams K.H."/>
            <person name="Hubbard S.S."/>
            <person name="Banfield J.F."/>
        </authorList>
    </citation>
    <scope>NUCLEOTIDE SEQUENCE [LARGE SCALE GENOMIC DNA]</scope>
</reference>
<accession>A0A1F7WDH7</accession>
<sequence length="64" mass="7413">MNIGYFSKKIRTDKSLTLNEDARSTEMTASLISQIDNEKVYPSLNSLEAIILYYGRGRDRKRKI</sequence>
<protein>
    <recommendedName>
        <fullName evidence="3">HTH cro/C1-type domain-containing protein</fullName>
    </recommendedName>
</protein>
<dbReference type="GO" id="GO:0003677">
    <property type="term" value="F:DNA binding"/>
    <property type="evidence" value="ECO:0007669"/>
    <property type="project" value="InterPro"/>
</dbReference>
<dbReference type="STRING" id="1817813.A2008_05885"/>
<dbReference type="SUPFAM" id="SSF47413">
    <property type="entry name" value="lambda repressor-like DNA-binding domains"/>
    <property type="match status" value="1"/>
</dbReference>
<dbReference type="InterPro" id="IPR010982">
    <property type="entry name" value="Lambda_DNA-bd_dom_sf"/>
</dbReference>
<evidence type="ECO:0000313" key="2">
    <source>
        <dbReference type="Proteomes" id="UP000178735"/>
    </source>
</evidence>
<dbReference type="EMBL" id="MGFH01000249">
    <property type="protein sequence ID" value="OGM00853.1"/>
    <property type="molecule type" value="Genomic_DNA"/>
</dbReference>
<organism evidence="1 2">
    <name type="scientific">Candidatus Wallbacteria bacterium GWC2_49_35</name>
    <dbReference type="NCBI Taxonomy" id="1817813"/>
    <lineage>
        <taxon>Bacteria</taxon>
        <taxon>Candidatus Walliibacteriota</taxon>
    </lineage>
</organism>
<dbReference type="Gene3D" id="1.10.260.40">
    <property type="entry name" value="lambda repressor-like DNA-binding domains"/>
    <property type="match status" value="1"/>
</dbReference>
<dbReference type="CDD" id="cd00093">
    <property type="entry name" value="HTH_XRE"/>
    <property type="match status" value="1"/>
</dbReference>
<name>A0A1F7WDH7_9BACT</name>
<proteinExistence type="predicted"/>